<organism evidence="2 3">
    <name type="scientific">Cronobacter muytjensii</name>
    <dbReference type="NCBI Taxonomy" id="413501"/>
    <lineage>
        <taxon>Bacteria</taxon>
        <taxon>Pseudomonadati</taxon>
        <taxon>Pseudomonadota</taxon>
        <taxon>Gammaproteobacteria</taxon>
        <taxon>Enterobacterales</taxon>
        <taxon>Enterobacteriaceae</taxon>
        <taxon>Cronobacter</taxon>
    </lineage>
</organism>
<reference evidence="2 3" key="1">
    <citation type="submission" date="2016-12" db="EMBL/GenBank/DDBJ databases">
        <title>Analysis of the Molecular Diversity Among Cronobacter Species Isolated from Filth Flies Using a Pan Genomic DNA Microarray.</title>
        <authorList>
            <person name="Pava-Ripoll M."/>
            <person name="Tall B."/>
            <person name="Farber J."/>
            <person name="Fanning S."/>
            <person name="Lehner A."/>
            <person name="Stephan R."/>
            <person name="Pagotto F."/>
            <person name="Iverson C."/>
            <person name="Ziobro G."/>
            <person name="Miller A."/>
            <person name="Pearson R."/>
            <person name="Yan Q."/>
            <person name="Kim M."/>
            <person name="Jeong S."/>
            <person name="Park J."/>
            <person name="Jun S."/>
            <person name="Choi H."/>
            <person name="Chung T."/>
            <person name="Yoo Y."/>
            <person name="Park E."/>
            <person name="Hwang S."/>
            <person name="Lee B."/>
            <person name="Sathyamoorthy V."/>
            <person name="Carter L."/>
            <person name="Mammel M."/>
            <person name="Jackson S."/>
            <person name="Kothary M."/>
            <person name="Patel I."/>
            <person name="Grim C."/>
            <person name="Gopinath G."/>
            <person name="Gangiredla J."/>
            <person name="Chase H."/>
        </authorList>
    </citation>
    <scope>NUCLEOTIDE SEQUENCE [LARGE SCALE GENOMIC DNA]</scope>
    <source>
        <strain evidence="2 3">MOD1-Md1s</strain>
    </source>
</reference>
<protein>
    <submittedName>
        <fullName evidence="2">Uncharacterized protein</fullName>
    </submittedName>
</protein>
<dbReference type="Proteomes" id="UP000244378">
    <property type="component" value="Unassembled WGS sequence"/>
</dbReference>
<dbReference type="OrthoDB" id="6563914at2"/>
<comment type="caution">
    <text evidence="2">The sequence shown here is derived from an EMBL/GenBank/DDBJ whole genome shotgun (WGS) entry which is preliminary data.</text>
</comment>
<dbReference type="AlphaFoldDB" id="A0A2T7AI88"/>
<evidence type="ECO:0000313" key="3">
    <source>
        <dbReference type="Proteomes" id="UP000244378"/>
    </source>
</evidence>
<reference evidence="1 4" key="2">
    <citation type="submission" date="2019-08" db="EMBL/GenBank/DDBJ databases">
        <title>Prevalence, distribution, and phylogeny of type two toxin-antitoxin genes possessed by Cronobacter species where C. sakazakii homologs follow sequence type lineages.</title>
        <authorList>
            <person name="Finkelstein S."/>
            <person name="Negrete F."/>
            <person name="Jang H."/>
            <person name="Gopinath G.R."/>
            <person name="Tall B.D."/>
        </authorList>
    </citation>
    <scope>NUCLEOTIDE SEQUENCE [LARGE SCALE GENOMIC DNA]</scope>
    <source>
        <strain evidence="1 4">MOD1_GK1257</strain>
    </source>
</reference>
<gene>
    <name evidence="2" type="ORF">AUN14_20605</name>
    <name evidence="1" type="ORF">FZI19_12315</name>
</gene>
<proteinExistence type="predicted"/>
<dbReference type="RefSeq" id="WP_075194149.1">
    <property type="nucleotide sequence ID" value="NZ_JADKNN010000029.1"/>
</dbReference>
<evidence type="ECO:0000313" key="2">
    <source>
        <dbReference type="EMBL" id="PUX07637.1"/>
    </source>
</evidence>
<accession>A0A2T7AI88</accession>
<sequence>MNLNKASILDVLKEEVTHSVYPLKMGGRIKSEAFNDLILVAEEATRLFRDEELVPKKLLSELHLVAIGINLENEFYKNEELSLISKRIMKCFNLILAGKSVDDKEPSGPRII</sequence>
<name>A0A2T7AI88_9ENTR</name>
<keyword evidence="4" id="KW-1185">Reference proteome</keyword>
<dbReference type="EMBL" id="MSAE01000063">
    <property type="protein sequence ID" value="PUX07637.1"/>
    <property type="molecule type" value="Genomic_DNA"/>
</dbReference>
<dbReference type="EMBL" id="WAGD01000034">
    <property type="protein sequence ID" value="KAB0877807.1"/>
    <property type="molecule type" value="Genomic_DNA"/>
</dbReference>
<evidence type="ECO:0000313" key="1">
    <source>
        <dbReference type="EMBL" id="KAB0877807.1"/>
    </source>
</evidence>
<dbReference type="Proteomes" id="UP000469927">
    <property type="component" value="Unassembled WGS sequence"/>
</dbReference>
<evidence type="ECO:0000313" key="4">
    <source>
        <dbReference type="Proteomes" id="UP000469927"/>
    </source>
</evidence>